<comment type="caution">
    <text evidence="2">The sequence shown here is derived from an EMBL/GenBank/DDBJ whole genome shotgun (WGS) entry which is preliminary data.</text>
</comment>
<protein>
    <submittedName>
        <fullName evidence="2">HD-like signal output (HDOD) protein</fullName>
    </submittedName>
</protein>
<keyword evidence="3" id="KW-1185">Reference proteome</keyword>
<organism evidence="2 3">
    <name type="scientific">Pelomonas aquatica</name>
    <dbReference type="NCBI Taxonomy" id="431058"/>
    <lineage>
        <taxon>Bacteria</taxon>
        <taxon>Pseudomonadati</taxon>
        <taxon>Pseudomonadota</taxon>
        <taxon>Betaproteobacteria</taxon>
        <taxon>Burkholderiales</taxon>
        <taxon>Sphaerotilaceae</taxon>
        <taxon>Roseateles</taxon>
    </lineage>
</organism>
<dbReference type="PANTHER" id="PTHR33525">
    <property type="match status" value="1"/>
</dbReference>
<dbReference type="Pfam" id="PF08668">
    <property type="entry name" value="HDOD"/>
    <property type="match status" value="1"/>
</dbReference>
<dbReference type="EMBL" id="JAVDXQ010000005">
    <property type="protein sequence ID" value="MDR7298359.1"/>
    <property type="molecule type" value="Genomic_DNA"/>
</dbReference>
<gene>
    <name evidence="2" type="ORF">J2X16_003722</name>
</gene>
<dbReference type="PROSITE" id="PS51833">
    <property type="entry name" value="HDOD"/>
    <property type="match status" value="1"/>
</dbReference>
<dbReference type="Proteomes" id="UP001180536">
    <property type="component" value="Unassembled WGS sequence"/>
</dbReference>
<proteinExistence type="predicted"/>
<dbReference type="PANTHER" id="PTHR33525:SF3">
    <property type="entry name" value="RIBONUCLEASE Y"/>
    <property type="match status" value="1"/>
</dbReference>
<name>A0ABU1ZCK4_9BURK</name>
<dbReference type="Gene3D" id="1.10.3210.10">
    <property type="entry name" value="Hypothetical protein af1432"/>
    <property type="match status" value="1"/>
</dbReference>
<dbReference type="SUPFAM" id="SSF109604">
    <property type="entry name" value="HD-domain/PDEase-like"/>
    <property type="match status" value="1"/>
</dbReference>
<sequence>MSDRLRLTAPLPTLDAWVDAFARAEIPVLAETAESLEHMRATEDDVDANGLGEMIASDPLMTLKVLAHAHTLRRGSSTGLRAAPETVTGALVLMGITPFFRAFGPQPTLEDVLSDHEAALLGLSRVLQRAERASRYALAFAAHRADPDAAILHSAALLHDFAEMLLWVHAPDLALQIAALQEADRQLRSNAAQRQVLGIELADLEQALMKRWQLPELLTRITNDKHERDPQVRCVYLAVRLARHTARGWDDAAVPDDLHDIAELLNLSESHALKLLHEFD</sequence>
<feature type="domain" description="HDOD" evidence="1">
    <location>
        <begin position="26"/>
        <end position="228"/>
    </location>
</feature>
<dbReference type="InterPro" id="IPR052340">
    <property type="entry name" value="RNase_Y/CdgJ"/>
</dbReference>
<accession>A0ABU1ZCK4</accession>
<dbReference type="InterPro" id="IPR013976">
    <property type="entry name" value="HDOD"/>
</dbReference>
<dbReference type="RefSeq" id="WP_056875204.1">
    <property type="nucleotide sequence ID" value="NZ_JAVDXQ010000005.1"/>
</dbReference>
<evidence type="ECO:0000259" key="1">
    <source>
        <dbReference type="PROSITE" id="PS51833"/>
    </source>
</evidence>
<evidence type="ECO:0000313" key="3">
    <source>
        <dbReference type="Proteomes" id="UP001180536"/>
    </source>
</evidence>
<evidence type="ECO:0000313" key="2">
    <source>
        <dbReference type="EMBL" id="MDR7298359.1"/>
    </source>
</evidence>
<reference evidence="2 3" key="1">
    <citation type="submission" date="2023-07" db="EMBL/GenBank/DDBJ databases">
        <title>Sorghum-associated microbial communities from plants grown in Nebraska, USA.</title>
        <authorList>
            <person name="Schachtman D."/>
        </authorList>
    </citation>
    <scope>NUCLEOTIDE SEQUENCE [LARGE SCALE GENOMIC DNA]</scope>
    <source>
        <strain evidence="2 3">BE310</strain>
    </source>
</reference>